<dbReference type="EMBL" id="JAWDGP010004927">
    <property type="protein sequence ID" value="KAK3761215.1"/>
    <property type="molecule type" value="Genomic_DNA"/>
</dbReference>
<comment type="caution">
    <text evidence="2">The sequence shown here is derived from an EMBL/GenBank/DDBJ whole genome shotgun (WGS) entry which is preliminary data.</text>
</comment>
<evidence type="ECO:0000313" key="3">
    <source>
        <dbReference type="Proteomes" id="UP001283361"/>
    </source>
</evidence>
<gene>
    <name evidence="2" type="ORF">RRG08_022615</name>
</gene>
<protein>
    <submittedName>
        <fullName evidence="2">Uncharacterized protein</fullName>
    </submittedName>
</protein>
<reference evidence="2" key="1">
    <citation type="journal article" date="2023" name="G3 (Bethesda)">
        <title>A reference genome for the long-term kleptoplast-retaining sea slug Elysia crispata morphotype clarki.</title>
        <authorList>
            <person name="Eastman K.E."/>
            <person name="Pendleton A.L."/>
            <person name="Shaikh M.A."/>
            <person name="Suttiyut T."/>
            <person name="Ogas R."/>
            <person name="Tomko P."/>
            <person name="Gavelis G."/>
            <person name="Widhalm J.R."/>
            <person name="Wisecaver J.H."/>
        </authorList>
    </citation>
    <scope>NUCLEOTIDE SEQUENCE</scope>
    <source>
        <strain evidence="2">ECLA1</strain>
    </source>
</reference>
<sequence length="77" mass="8426">MDSDDQGSAAPGAVLLLIIGEPFSEEHKDATLAEVTKELYAELDPCQITQSVEQRRDSMDTAQKNSIFRSDGNEQAL</sequence>
<dbReference type="Proteomes" id="UP001283361">
    <property type="component" value="Unassembled WGS sequence"/>
</dbReference>
<dbReference type="AlphaFoldDB" id="A0AAE0Z247"/>
<proteinExistence type="predicted"/>
<accession>A0AAE0Z247</accession>
<evidence type="ECO:0000313" key="2">
    <source>
        <dbReference type="EMBL" id="KAK3761215.1"/>
    </source>
</evidence>
<name>A0AAE0Z247_9GAST</name>
<evidence type="ECO:0000256" key="1">
    <source>
        <dbReference type="SAM" id="MobiDB-lite"/>
    </source>
</evidence>
<feature type="region of interest" description="Disordered" evidence="1">
    <location>
        <begin position="51"/>
        <end position="77"/>
    </location>
</feature>
<organism evidence="2 3">
    <name type="scientific">Elysia crispata</name>
    <name type="common">lettuce slug</name>
    <dbReference type="NCBI Taxonomy" id="231223"/>
    <lineage>
        <taxon>Eukaryota</taxon>
        <taxon>Metazoa</taxon>
        <taxon>Spiralia</taxon>
        <taxon>Lophotrochozoa</taxon>
        <taxon>Mollusca</taxon>
        <taxon>Gastropoda</taxon>
        <taxon>Heterobranchia</taxon>
        <taxon>Euthyneura</taxon>
        <taxon>Panpulmonata</taxon>
        <taxon>Sacoglossa</taxon>
        <taxon>Placobranchoidea</taxon>
        <taxon>Plakobranchidae</taxon>
        <taxon>Elysia</taxon>
    </lineage>
</organism>
<keyword evidence="3" id="KW-1185">Reference proteome</keyword>